<keyword evidence="3" id="KW-1185">Reference proteome</keyword>
<sequence length="413" mass="42386">MEPIPLAPPQTLRELTLADAPFAGTLCGGDPPTVWIDAAVFASSPAWAAGEAEHVLAPMDAGRTLAGDRVVVEHCPFRLGALVEAGGVDAAGAAVTVAVSMLRGAAEADAVGAEVGSWWVTTAGRPMLALTGSAAWRVEAASILEALRTRVSTELSSLLADAATALSDARSLRREAERVEAALFEVALPGPLELAPRADAAPPHATRVANAPEARRSSSVVASLVDTIAGALDRQFADRLRGVGVSLAAMRSRSRPTARRPHRRRAVLLAGAAGTAVVAAGLFWPATADPGPDPRSSTTATASPTASTTPAPPSSPATSAPAADPDDDIAVQGAALVRAVAGCTERCDGFWEEPHQAASIPAAVGDFTVEVIDEYGGVAALRVSGDAPAQVVVIVRRNDEWLVREVYDLADQP</sequence>
<protein>
    <submittedName>
        <fullName evidence="2">Uncharacterized protein</fullName>
    </submittedName>
</protein>
<gene>
    <name evidence="2" type="ORF">QNI14_13220</name>
</gene>
<evidence type="ECO:0000256" key="1">
    <source>
        <dbReference type="SAM" id="MobiDB-lite"/>
    </source>
</evidence>
<evidence type="ECO:0000313" key="3">
    <source>
        <dbReference type="Proteomes" id="UP001321481"/>
    </source>
</evidence>
<evidence type="ECO:0000313" key="2">
    <source>
        <dbReference type="EMBL" id="MDJ1115407.1"/>
    </source>
</evidence>
<feature type="compositionally biased region" description="Low complexity" evidence="1">
    <location>
        <begin position="296"/>
        <end position="309"/>
    </location>
</feature>
<dbReference type="RefSeq" id="WP_283717085.1">
    <property type="nucleotide sequence ID" value="NZ_JASJND010000007.1"/>
</dbReference>
<feature type="region of interest" description="Disordered" evidence="1">
    <location>
        <begin position="288"/>
        <end position="326"/>
    </location>
</feature>
<dbReference type="Proteomes" id="UP001321481">
    <property type="component" value="Unassembled WGS sequence"/>
</dbReference>
<organism evidence="2 3">
    <name type="scientific">Microbacterium dauci</name>
    <dbReference type="NCBI Taxonomy" id="3048008"/>
    <lineage>
        <taxon>Bacteria</taxon>
        <taxon>Bacillati</taxon>
        <taxon>Actinomycetota</taxon>
        <taxon>Actinomycetes</taxon>
        <taxon>Micrococcales</taxon>
        <taxon>Microbacteriaceae</taxon>
        <taxon>Microbacterium</taxon>
    </lineage>
</organism>
<dbReference type="EMBL" id="JASJND010000007">
    <property type="protein sequence ID" value="MDJ1115407.1"/>
    <property type="molecule type" value="Genomic_DNA"/>
</dbReference>
<proteinExistence type="predicted"/>
<comment type="caution">
    <text evidence="2">The sequence shown here is derived from an EMBL/GenBank/DDBJ whole genome shotgun (WGS) entry which is preliminary data.</text>
</comment>
<accession>A0ABT6ZGY1</accession>
<reference evidence="2 3" key="1">
    <citation type="submission" date="2023-05" db="EMBL/GenBank/DDBJ databases">
        <title>Microbacterium dauci sp.nov., Isolated from Carrot Rhizosphere Soil.</title>
        <authorList>
            <person name="Xiao Z."/>
            <person name="Zheng J."/>
        </authorList>
    </citation>
    <scope>NUCLEOTIDE SEQUENCE [LARGE SCALE GENOMIC DNA]</scope>
    <source>
        <strain evidence="2 3">LX3-4</strain>
    </source>
</reference>
<name>A0ABT6ZGY1_9MICO</name>